<comment type="caution">
    <text evidence="4">The sequence shown here is derived from an EMBL/GenBank/DDBJ whole genome shotgun (WGS) entry which is preliminary data.</text>
</comment>
<gene>
    <name evidence="4" type="ORF">BCR32DRAFT_328080</name>
</gene>
<evidence type="ECO:0000256" key="1">
    <source>
        <dbReference type="SAM" id="MobiDB-lite"/>
    </source>
</evidence>
<feature type="compositionally biased region" description="Polar residues" evidence="1">
    <location>
        <begin position="114"/>
        <end position="124"/>
    </location>
</feature>
<dbReference type="EMBL" id="MCFG01000171">
    <property type="protein sequence ID" value="ORX79568.1"/>
    <property type="molecule type" value="Genomic_DNA"/>
</dbReference>
<feature type="region of interest" description="Disordered" evidence="1">
    <location>
        <begin position="25"/>
        <end position="75"/>
    </location>
</feature>
<keyword evidence="2" id="KW-1133">Transmembrane helix</keyword>
<organism evidence="4 5">
    <name type="scientific">Anaeromyces robustus</name>
    <dbReference type="NCBI Taxonomy" id="1754192"/>
    <lineage>
        <taxon>Eukaryota</taxon>
        <taxon>Fungi</taxon>
        <taxon>Fungi incertae sedis</taxon>
        <taxon>Chytridiomycota</taxon>
        <taxon>Chytridiomycota incertae sedis</taxon>
        <taxon>Neocallimastigomycetes</taxon>
        <taxon>Neocallimastigales</taxon>
        <taxon>Neocallimastigaceae</taxon>
        <taxon>Anaeromyces</taxon>
    </lineage>
</organism>
<reference evidence="4 5" key="1">
    <citation type="submission" date="2016-08" db="EMBL/GenBank/DDBJ databases">
        <title>A Parts List for Fungal Cellulosomes Revealed by Comparative Genomics.</title>
        <authorList>
            <consortium name="DOE Joint Genome Institute"/>
            <person name="Haitjema C.H."/>
            <person name="Gilmore S.P."/>
            <person name="Henske J.K."/>
            <person name="Solomon K.V."/>
            <person name="De Groot R."/>
            <person name="Kuo A."/>
            <person name="Mondo S.J."/>
            <person name="Salamov A.A."/>
            <person name="Labutti K."/>
            <person name="Zhao Z."/>
            <person name="Chiniquy J."/>
            <person name="Barry K."/>
            <person name="Brewer H.M."/>
            <person name="Purvine S.O."/>
            <person name="Wright A.T."/>
            <person name="Boxma B."/>
            <person name="Van Alen T."/>
            <person name="Hackstein J.H."/>
            <person name="Baker S.E."/>
            <person name="Grigoriev I.V."/>
            <person name="O'Malley M.A."/>
        </authorList>
    </citation>
    <scope>NUCLEOTIDE SEQUENCE [LARGE SCALE GENOMIC DNA]</scope>
    <source>
        <strain evidence="4 5">S4</strain>
    </source>
</reference>
<keyword evidence="2" id="KW-0472">Membrane</keyword>
<protein>
    <recommendedName>
        <fullName evidence="6">Mid2 domain-containing protein</fullName>
    </recommendedName>
</protein>
<reference evidence="4 5" key="2">
    <citation type="submission" date="2016-08" db="EMBL/GenBank/DDBJ databases">
        <title>Pervasive Adenine N6-methylation of Active Genes in Fungi.</title>
        <authorList>
            <consortium name="DOE Joint Genome Institute"/>
            <person name="Mondo S.J."/>
            <person name="Dannebaum R.O."/>
            <person name="Kuo R.C."/>
            <person name="Labutti K."/>
            <person name="Haridas S."/>
            <person name="Kuo A."/>
            <person name="Salamov A."/>
            <person name="Ahrendt S.R."/>
            <person name="Lipzen A."/>
            <person name="Sullivan W."/>
            <person name="Andreopoulos W.B."/>
            <person name="Clum A."/>
            <person name="Lindquist E."/>
            <person name="Daum C."/>
            <person name="Ramamoorthy G.K."/>
            <person name="Gryganskyi A."/>
            <person name="Culley D."/>
            <person name="Magnuson J.K."/>
            <person name="James T.Y."/>
            <person name="O'Malley M.A."/>
            <person name="Stajich J.E."/>
            <person name="Spatafora J.W."/>
            <person name="Visel A."/>
            <person name="Grigoriev I.V."/>
        </authorList>
    </citation>
    <scope>NUCLEOTIDE SEQUENCE [LARGE SCALE GENOMIC DNA]</scope>
    <source>
        <strain evidence="4 5">S4</strain>
    </source>
</reference>
<dbReference type="Proteomes" id="UP000193944">
    <property type="component" value="Unassembled WGS sequence"/>
</dbReference>
<feature type="region of interest" description="Disordered" evidence="1">
    <location>
        <begin position="114"/>
        <end position="157"/>
    </location>
</feature>
<feature type="compositionally biased region" description="Basic and acidic residues" evidence="1">
    <location>
        <begin position="140"/>
        <end position="157"/>
    </location>
</feature>
<keyword evidence="2" id="KW-0812">Transmembrane</keyword>
<accession>A0A1Y1X1R9</accession>
<feature type="signal peptide" evidence="3">
    <location>
        <begin position="1"/>
        <end position="18"/>
    </location>
</feature>
<sequence length="202" mass="20561">MKFRTILTFAFSIALAYAQMSDTEAEGLSGEQGALDQVPDLTDAANVSGQGVEAGLTEDNGEASDDYGNAAAVDAMDAGEISDNNESNESSAVNPAENPVAAENLSAITIPTAQQATSEQNTPFTGASGEAAPVAAAEAAAEKEKPTVALDDKTKTETSIDPAKIASGLVGAAAISSAGVFFMVKRAKRRGLESVRSQISMA</sequence>
<evidence type="ECO:0008006" key="6">
    <source>
        <dbReference type="Google" id="ProtNLM"/>
    </source>
</evidence>
<dbReference type="OrthoDB" id="2160044at2759"/>
<evidence type="ECO:0000313" key="5">
    <source>
        <dbReference type="Proteomes" id="UP000193944"/>
    </source>
</evidence>
<feature type="transmembrane region" description="Helical" evidence="2">
    <location>
        <begin position="165"/>
        <end position="184"/>
    </location>
</feature>
<evidence type="ECO:0000313" key="4">
    <source>
        <dbReference type="EMBL" id="ORX79568.1"/>
    </source>
</evidence>
<evidence type="ECO:0000256" key="3">
    <source>
        <dbReference type="SAM" id="SignalP"/>
    </source>
</evidence>
<evidence type="ECO:0000256" key="2">
    <source>
        <dbReference type="SAM" id="Phobius"/>
    </source>
</evidence>
<feature type="chain" id="PRO_5012960110" description="Mid2 domain-containing protein" evidence="3">
    <location>
        <begin position="19"/>
        <end position="202"/>
    </location>
</feature>
<dbReference type="AlphaFoldDB" id="A0A1Y1X1R9"/>
<proteinExistence type="predicted"/>
<keyword evidence="3" id="KW-0732">Signal</keyword>
<feature type="compositionally biased region" description="Low complexity" evidence="1">
    <location>
        <begin position="125"/>
        <end position="139"/>
    </location>
</feature>
<name>A0A1Y1X1R9_9FUNG</name>
<keyword evidence="5" id="KW-1185">Reference proteome</keyword>